<organism evidence="1 2">
    <name type="scientific">Liparis tanakae</name>
    <name type="common">Tanaka's snailfish</name>
    <dbReference type="NCBI Taxonomy" id="230148"/>
    <lineage>
        <taxon>Eukaryota</taxon>
        <taxon>Metazoa</taxon>
        <taxon>Chordata</taxon>
        <taxon>Craniata</taxon>
        <taxon>Vertebrata</taxon>
        <taxon>Euteleostomi</taxon>
        <taxon>Actinopterygii</taxon>
        <taxon>Neopterygii</taxon>
        <taxon>Teleostei</taxon>
        <taxon>Neoteleostei</taxon>
        <taxon>Acanthomorphata</taxon>
        <taxon>Eupercaria</taxon>
        <taxon>Perciformes</taxon>
        <taxon>Cottioidei</taxon>
        <taxon>Cottales</taxon>
        <taxon>Liparidae</taxon>
        <taxon>Liparis</taxon>
    </lineage>
</organism>
<comment type="caution">
    <text evidence="1">The sequence shown here is derived from an EMBL/GenBank/DDBJ whole genome shotgun (WGS) entry which is preliminary data.</text>
</comment>
<evidence type="ECO:0000313" key="2">
    <source>
        <dbReference type="Proteomes" id="UP000314294"/>
    </source>
</evidence>
<name>A0A4Z2I064_9TELE</name>
<reference evidence="1 2" key="1">
    <citation type="submission" date="2019-03" db="EMBL/GenBank/DDBJ databases">
        <title>First draft genome of Liparis tanakae, snailfish: a comprehensive survey of snailfish specific genes.</title>
        <authorList>
            <person name="Kim W."/>
            <person name="Song I."/>
            <person name="Jeong J.-H."/>
            <person name="Kim D."/>
            <person name="Kim S."/>
            <person name="Ryu S."/>
            <person name="Song J.Y."/>
            <person name="Lee S.K."/>
        </authorList>
    </citation>
    <scope>NUCLEOTIDE SEQUENCE [LARGE SCALE GENOMIC DNA]</scope>
    <source>
        <tissue evidence="1">Muscle</tissue>
    </source>
</reference>
<dbReference type="AlphaFoldDB" id="A0A4Z2I064"/>
<dbReference type="Proteomes" id="UP000314294">
    <property type="component" value="Unassembled WGS sequence"/>
</dbReference>
<gene>
    <name evidence="1" type="ORF">EYF80_018375</name>
</gene>
<sequence>MQLEKRAMFLHTVPRIRYLLKASRGAGPGRPSRLSRRRAVSRAASGVTLLGSNGSLTVKGKHALHKETNGWRMKVGNH</sequence>
<accession>A0A4Z2I064</accession>
<evidence type="ECO:0000313" key="1">
    <source>
        <dbReference type="EMBL" id="TNN71426.1"/>
    </source>
</evidence>
<protein>
    <submittedName>
        <fullName evidence="1">Uncharacterized protein</fullName>
    </submittedName>
</protein>
<proteinExistence type="predicted"/>
<keyword evidence="2" id="KW-1185">Reference proteome</keyword>
<dbReference type="EMBL" id="SRLO01000150">
    <property type="protein sequence ID" value="TNN71426.1"/>
    <property type="molecule type" value="Genomic_DNA"/>
</dbReference>